<dbReference type="Gene3D" id="3.90.550.10">
    <property type="entry name" value="Spore Coat Polysaccharide Biosynthesis Protein SpsA, Chain A"/>
    <property type="match status" value="1"/>
</dbReference>
<dbReference type="InterPro" id="IPR029044">
    <property type="entry name" value="Nucleotide-diphossugar_trans"/>
</dbReference>
<sequence>MASTKFHQMLLSVIPPESVVLYLGDSGLDVLPSLRPSYGLILHSAADVRGGLKDYPNLHFSEEKVTELQTDVAFDYVIMDEILPYIEDVFQVFGKIREHCHESGTLFISGAKRVPLLRRLAMTLARPQREIKNWMPKPLIETLLTLSGFSLRTCLNSCLIADAHEVKKMGEYSYSIMIPCYNEEGNIARCIARIPDLQRDHEIIVVNDGSTDRTADVVREVMKGNGRVRLIDYPDNRGKGYATLRGLEAARKDVLMILDADMTVRPEDLPLFIGPFESGHGEFVNGTRMVYPFDDKAMGAIHRFGNGVFSFIFSILLKQKVTDTLCGTKCLFRRDFQRIALKERSWPDFDLLFGASQLNLKIVEIPIHYQPRISGESKMKTFRHGFLLLKESFVGFLKLKLHWGH</sequence>
<dbReference type="CDD" id="cd04179">
    <property type="entry name" value="DPM_DPG-synthase_like"/>
    <property type="match status" value="1"/>
</dbReference>
<name>A0A831UAX4_GEOME</name>
<dbReference type="EMBL" id="DSOV01000012">
    <property type="protein sequence ID" value="HEN41511.1"/>
    <property type="molecule type" value="Genomic_DNA"/>
</dbReference>
<gene>
    <name evidence="2" type="ORF">ENQ87_03905</name>
</gene>
<dbReference type="AlphaFoldDB" id="A0A831UAX4"/>
<protein>
    <submittedName>
        <fullName evidence="2">Glycosyltransferase family 2 protein</fullName>
    </submittedName>
</protein>
<dbReference type="PANTHER" id="PTHR48090">
    <property type="entry name" value="UNDECAPRENYL-PHOSPHATE 4-DEOXY-4-FORMAMIDO-L-ARABINOSE TRANSFERASE-RELATED"/>
    <property type="match status" value="1"/>
</dbReference>
<dbReference type="InterPro" id="IPR050256">
    <property type="entry name" value="Glycosyltransferase_2"/>
</dbReference>
<proteinExistence type="predicted"/>
<dbReference type="Pfam" id="PF00535">
    <property type="entry name" value="Glycos_transf_2"/>
    <property type="match status" value="1"/>
</dbReference>
<dbReference type="Gene3D" id="3.40.50.150">
    <property type="entry name" value="Vaccinia Virus protein VP39"/>
    <property type="match status" value="1"/>
</dbReference>
<dbReference type="GO" id="GO:0016740">
    <property type="term" value="F:transferase activity"/>
    <property type="evidence" value="ECO:0007669"/>
    <property type="project" value="UniProtKB-KW"/>
</dbReference>
<evidence type="ECO:0000259" key="1">
    <source>
        <dbReference type="Pfam" id="PF00535"/>
    </source>
</evidence>
<dbReference type="InterPro" id="IPR029063">
    <property type="entry name" value="SAM-dependent_MTases_sf"/>
</dbReference>
<dbReference type="SUPFAM" id="SSF53335">
    <property type="entry name" value="S-adenosyl-L-methionine-dependent methyltransferases"/>
    <property type="match status" value="1"/>
</dbReference>
<dbReference type="InterPro" id="IPR001173">
    <property type="entry name" value="Glyco_trans_2-like"/>
</dbReference>
<evidence type="ECO:0000313" key="2">
    <source>
        <dbReference type="EMBL" id="HEN41511.1"/>
    </source>
</evidence>
<reference evidence="2" key="1">
    <citation type="journal article" date="2020" name="mSystems">
        <title>Genome- and Community-Level Interaction Insights into Carbon Utilization and Element Cycling Functions of Hydrothermarchaeota in Hydrothermal Sediment.</title>
        <authorList>
            <person name="Zhou Z."/>
            <person name="Liu Y."/>
            <person name="Xu W."/>
            <person name="Pan J."/>
            <person name="Luo Z.H."/>
            <person name="Li M."/>
        </authorList>
    </citation>
    <scope>NUCLEOTIDE SEQUENCE [LARGE SCALE GENOMIC DNA]</scope>
    <source>
        <strain evidence="2">SpSt-349</strain>
    </source>
</reference>
<dbReference type="SUPFAM" id="SSF53448">
    <property type="entry name" value="Nucleotide-diphospho-sugar transferases"/>
    <property type="match status" value="1"/>
</dbReference>
<keyword evidence="2" id="KW-0808">Transferase</keyword>
<comment type="caution">
    <text evidence="2">The sequence shown here is derived from an EMBL/GenBank/DDBJ whole genome shotgun (WGS) entry which is preliminary data.</text>
</comment>
<accession>A0A831UAX4</accession>
<organism evidence="2">
    <name type="scientific">Geobacter metallireducens</name>
    <dbReference type="NCBI Taxonomy" id="28232"/>
    <lineage>
        <taxon>Bacteria</taxon>
        <taxon>Pseudomonadati</taxon>
        <taxon>Thermodesulfobacteriota</taxon>
        <taxon>Desulfuromonadia</taxon>
        <taxon>Geobacterales</taxon>
        <taxon>Geobacteraceae</taxon>
        <taxon>Geobacter</taxon>
    </lineage>
</organism>
<dbReference type="PANTHER" id="PTHR48090:SF7">
    <property type="entry name" value="RFBJ PROTEIN"/>
    <property type="match status" value="1"/>
</dbReference>
<feature type="domain" description="Glycosyltransferase 2-like" evidence="1">
    <location>
        <begin position="175"/>
        <end position="335"/>
    </location>
</feature>